<keyword evidence="2" id="KW-1185">Reference proteome</keyword>
<sequence>MRRLGCEGIEWRRVHPPLERVRVVAHTCECLATVFELCGRGGAYLIRRTTRGPGGPVVEESPAIPAKAAEDLWFRLLRGRAR</sequence>
<evidence type="ECO:0000313" key="1">
    <source>
        <dbReference type="EMBL" id="SEG75497.1"/>
    </source>
</evidence>
<dbReference type="RefSeq" id="WP_103940050.1">
    <property type="nucleotide sequence ID" value="NZ_FNVO01000011.1"/>
</dbReference>
<dbReference type="AlphaFoldDB" id="A0A1H6CRV5"/>
<evidence type="ECO:0000313" key="2">
    <source>
        <dbReference type="Proteomes" id="UP000236723"/>
    </source>
</evidence>
<reference evidence="2" key="1">
    <citation type="submission" date="2016-10" db="EMBL/GenBank/DDBJ databases">
        <authorList>
            <person name="Varghese N."/>
            <person name="Submissions S."/>
        </authorList>
    </citation>
    <scope>NUCLEOTIDE SEQUENCE [LARGE SCALE GENOMIC DNA]</scope>
    <source>
        <strain evidence="2">DSM 43163</strain>
    </source>
</reference>
<name>A0A1H6CRV5_9ACTN</name>
<proteinExistence type="predicted"/>
<organism evidence="1 2">
    <name type="scientific">Thermomonospora echinospora</name>
    <dbReference type="NCBI Taxonomy" id="1992"/>
    <lineage>
        <taxon>Bacteria</taxon>
        <taxon>Bacillati</taxon>
        <taxon>Actinomycetota</taxon>
        <taxon>Actinomycetes</taxon>
        <taxon>Streptosporangiales</taxon>
        <taxon>Thermomonosporaceae</taxon>
        <taxon>Thermomonospora</taxon>
    </lineage>
</organism>
<accession>A0A1H6CRV5</accession>
<protein>
    <submittedName>
        <fullName evidence="1">Uncharacterized protein</fullName>
    </submittedName>
</protein>
<gene>
    <name evidence="1" type="ORF">SAMN04489712_11146</name>
</gene>
<dbReference type="EMBL" id="FNVO01000011">
    <property type="protein sequence ID" value="SEG75497.1"/>
    <property type="molecule type" value="Genomic_DNA"/>
</dbReference>
<dbReference type="OrthoDB" id="3541354at2"/>
<dbReference type="Proteomes" id="UP000236723">
    <property type="component" value="Unassembled WGS sequence"/>
</dbReference>